<evidence type="ECO:0000313" key="4">
    <source>
        <dbReference type="EMBL" id="PIP24547.1"/>
    </source>
</evidence>
<dbReference type="GO" id="GO:1901135">
    <property type="term" value="P:carbohydrate derivative metabolic process"/>
    <property type="evidence" value="ECO:0007669"/>
    <property type="project" value="InterPro"/>
</dbReference>
<dbReference type="NCBIfam" id="TIGR02128">
    <property type="entry name" value="G6PI_arch"/>
    <property type="match status" value="1"/>
</dbReference>
<dbReference type="SUPFAM" id="SSF53697">
    <property type="entry name" value="SIS domain"/>
    <property type="match status" value="1"/>
</dbReference>
<dbReference type="CDD" id="cd05637">
    <property type="entry name" value="SIS_PGI_PMI_2"/>
    <property type="match status" value="1"/>
</dbReference>
<sequence>MEVGKIDKSNMRKIILDFPKQFRIGIEAAKNIYLKTGVLLRPPENIIICGMGGSGLPGDILVTLRPLDVFVYKSYRLPLQAGNGSLIICISYSGNTEETLSSFQTAVNRRLPVITITTGGKLEKLSKEYDVPCVKLPSPYVPPRLALGEMFAALLQVLQNHNLLDKNLIKEVSEVGKSLKSEKIKSRGKILAKKIFKKIPIIYTSRRFREIGWIWKNSLNETAKIIAFANYFPELNHNETVGFEKINEDQVSNEKLYVIILRDKKSSHSRILKQMEITKNIIEKEGVKVEFIDIEGKTLLEKIFSTIVLGFWTAYWLALEYKIDPTSIKAIDELKRRLKED</sequence>
<feature type="domain" description="SIS" evidence="3">
    <location>
        <begin position="36"/>
        <end position="161"/>
    </location>
</feature>
<dbReference type="Pfam" id="PF10432">
    <property type="entry name" value="bact-PGI_C"/>
    <property type="match status" value="1"/>
</dbReference>
<evidence type="ECO:0000313" key="5">
    <source>
        <dbReference type="Proteomes" id="UP000229952"/>
    </source>
</evidence>
<dbReference type="GO" id="GO:0097367">
    <property type="term" value="F:carbohydrate derivative binding"/>
    <property type="evidence" value="ECO:0007669"/>
    <property type="project" value="InterPro"/>
</dbReference>
<dbReference type="AlphaFoldDB" id="A0A2G9YZA2"/>
<protein>
    <submittedName>
        <fullName evidence="4">Bifunctional phosphoglucose/phosphomannose isomerase</fullName>
    </submittedName>
</protein>
<evidence type="ECO:0000259" key="3">
    <source>
        <dbReference type="PROSITE" id="PS51464"/>
    </source>
</evidence>
<evidence type="ECO:0000256" key="1">
    <source>
        <dbReference type="ARBA" id="ARBA00010523"/>
    </source>
</evidence>
<dbReference type="Gene3D" id="3.40.50.10490">
    <property type="entry name" value="Glucose-6-phosphate isomerase like protein, domain 1"/>
    <property type="match status" value="2"/>
</dbReference>
<dbReference type="InterPro" id="IPR001347">
    <property type="entry name" value="SIS_dom"/>
</dbReference>
<dbReference type="EMBL" id="PCRQ01000002">
    <property type="protein sequence ID" value="PIP24547.1"/>
    <property type="molecule type" value="Genomic_DNA"/>
</dbReference>
<dbReference type="NCBIfam" id="NF006423">
    <property type="entry name" value="PRK08674.1-2"/>
    <property type="match status" value="1"/>
</dbReference>
<reference evidence="4 5" key="1">
    <citation type="submission" date="2017-09" db="EMBL/GenBank/DDBJ databases">
        <title>Depth-based differentiation of microbial function through sediment-hosted aquifers and enrichment of novel symbionts in the deep terrestrial subsurface.</title>
        <authorList>
            <person name="Probst A.J."/>
            <person name="Ladd B."/>
            <person name="Jarett J.K."/>
            <person name="Geller-Mcgrath D.E."/>
            <person name="Sieber C.M."/>
            <person name="Emerson J.B."/>
            <person name="Anantharaman K."/>
            <person name="Thomas B.C."/>
            <person name="Malmstrom R."/>
            <person name="Stieglmeier M."/>
            <person name="Klingl A."/>
            <person name="Woyke T."/>
            <person name="Ryan C.M."/>
            <person name="Banfield J.F."/>
        </authorList>
    </citation>
    <scope>NUCLEOTIDE SEQUENCE [LARGE SCALE GENOMIC DNA]</scope>
    <source>
        <strain evidence="4">CG23_combo_of_CG06-09_8_20_14_all_37_18</strain>
    </source>
</reference>
<comment type="similarity">
    <text evidence="1">Belongs to the PGI/PMI family.</text>
</comment>
<dbReference type="GO" id="GO:0004476">
    <property type="term" value="F:mannose-6-phosphate isomerase activity"/>
    <property type="evidence" value="ECO:0007669"/>
    <property type="project" value="InterPro"/>
</dbReference>
<evidence type="ECO:0000256" key="2">
    <source>
        <dbReference type="ARBA" id="ARBA00023235"/>
    </source>
</evidence>
<dbReference type="CDD" id="cd05017">
    <property type="entry name" value="SIS_PGI_PMI_1"/>
    <property type="match status" value="1"/>
</dbReference>
<dbReference type="InterPro" id="IPR046348">
    <property type="entry name" value="SIS_dom_sf"/>
</dbReference>
<name>A0A2G9YZA2_9BACT</name>
<organism evidence="4 5">
    <name type="scientific">Candidatus Nealsonbacteria bacterium CG23_combo_of_CG06-09_8_20_14_all_37_18</name>
    <dbReference type="NCBI Taxonomy" id="1974720"/>
    <lineage>
        <taxon>Bacteria</taxon>
        <taxon>Candidatus Nealsoniibacteriota</taxon>
    </lineage>
</organism>
<dbReference type="GO" id="GO:0005975">
    <property type="term" value="P:carbohydrate metabolic process"/>
    <property type="evidence" value="ECO:0007669"/>
    <property type="project" value="InterPro"/>
</dbReference>
<dbReference type="InterPro" id="IPR035484">
    <property type="entry name" value="SIS_PGI/PMI_1"/>
</dbReference>
<dbReference type="GO" id="GO:0004347">
    <property type="term" value="F:glucose-6-phosphate isomerase activity"/>
    <property type="evidence" value="ECO:0007669"/>
    <property type="project" value="InterPro"/>
</dbReference>
<gene>
    <name evidence="4" type="ORF">COX35_00015</name>
</gene>
<proteinExistence type="inferred from homology"/>
<comment type="caution">
    <text evidence="4">The sequence shown here is derived from an EMBL/GenBank/DDBJ whole genome shotgun (WGS) entry which is preliminary data.</text>
</comment>
<accession>A0A2G9YZA2</accession>
<dbReference type="Proteomes" id="UP000229952">
    <property type="component" value="Unassembled WGS sequence"/>
</dbReference>
<dbReference type="InterPro" id="IPR019490">
    <property type="entry name" value="Glu6P/Mann6P_isomerase_C"/>
</dbReference>
<dbReference type="PROSITE" id="PS51464">
    <property type="entry name" value="SIS"/>
    <property type="match status" value="1"/>
</dbReference>
<keyword evidence="2 4" id="KW-0413">Isomerase</keyword>